<evidence type="ECO:0000256" key="2">
    <source>
        <dbReference type="SAM" id="Phobius"/>
    </source>
</evidence>
<reference evidence="3 4" key="1">
    <citation type="journal article" date="2018" name="Sci. Rep.">
        <title>Genome sequence of the cauliflower mushroom Sparassis crispa (Hanabiratake) and its association with beneficial usage.</title>
        <authorList>
            <person name="Kiyama R."/>
            <person name="Furutani Y."/>
            <person name="Kawaguchi K."/>
            <person name="Nakanishi T."/>
        </authorList>
    </citation>
    <scope>NUCLEOTIDE SEQUENCE [LARGE SCALE GENOMIC DNA]</scope>
</reference>
<dbReference type="RefSeq" id="XP_027616339.1">
    <property type="nucleotide sequence ID" value="XM_027760538.1"/>
</dbReference>
<dbReference type="Proteomes" id="UP000287166">
    <property type="component" value="Unassembled WGS sequence"/>
</dbReference>
<sequence length="308" mass="33966">MAESGFDIFGFISSILAVLGPIFGVIYFYLPSRRQRYLDELLCEAEEMWRTAMEEGLLASPSFGMFLKATEGNLVLFRLQANELRTQTYSATTIYDQVKGAITGLSLRIVYLCATVHPQNFFNETARSFPCGADGSDNTEYFPRPRSLPEPPTEDGSMLSHHRIESTASTPDSSTLTESDSEIAELGKPSFVNVPVEDVHIQSLEMDAGTIYPQLAANSDHGDDSASPYRPSPTDSTLYKVLSLVHDDLNARGQGHPLLPAAAEFARAPHRIDLETLLREYEHEGDESTSLSGDLQMRTIEKCISVCG</sequence>
<protein>
    <submittedName>
        <fullName evidence="3">Uncharacterized protein</fullName>
    </submittedName>
</protein>
<keyword evidence="4" id="KW-1185">Reference proteome</keyword>
<proteinExistence type="predicted"/>
<dbReference type="AlphaFoldDB" id="A0A401GT86"/>
<evidence type="ECO:0000313" key="3">
    <source>
        <dbReference type="EMBL" id="GBE85426.1"/>
    </source>
</evidence>
<keyword evidence="2" id="KW-1133">Transmembrane helix</keyword>
<evidence type="ECO:0000313" key="4">
    <source>
        <dbReference type="Proteomes" id="UP000287166"/>
    </source>
</evidence>
<feature type="compositionally biased region" description="Polar residues" evidence="1">
    <location>
        <begin position="166"/>
        <end position="178"/>
    </location>
</feature>
<organism evidence="3 4">
    <name type="scientific">Sparassis crispa</name>
    <dbReference type="NCBI Taxonomy" id="139825"/>
    <lineage>
        <taxon>Eukaryota</taxon>
        <taxon>Fungi</taxon>
        <taxon>Dikarya</taxon>
        <taxon>Basidiomycota</taxon>
        <taxon>Agaricomycotina</taxon>
        <taxon>Agaricomycetes</taxon>
        <taxon>Polyporales</taxon>
        <taxon>Sparassidaceae</taxon>
        <taxon>Sparassis</taxon>
    </lineage>
</organism>
<feature type="transmembrane region" description="Helical" evidence="2">
    <location>
        <begin position="6"/>
        <end position="30"/>
    </location>
</feature>
<gene>
    <name evidence="3" type="ORF">SCP_0706130</name>
</gene>
<accession>A0A401GT86</accession>
<dbReference type="EMBL" id="BFAD01000007">
    <property type="protein sequence ID" value="GBE85426.1"/>
    <property type="molecule type" value="Genomic_DNA"/>
</dbReference>
<keyword evidence="2" id="KW-0472">Membrane</keyword>
<name>A0A401GT86_9APHY</name>
<dbReference type="OrthoDB" id="2757612at2759"/>
<dbReference type="InParanoid" id="A0A401GT86"/>
<keyword evidence="2" id="KW-0812">Transmembrane</keyword>
<evidence type="ECO:0000256" key="1">
    <source>
        <dbReference type="SAM" id="MobiDB-lite"/>
    </source>
</evidence>
<feature type="region of interest" description="Disordered" evidence="1">
    <location>
        <begin position="137"/>
        <end position="182"/>
    </location>
</feature>
<dbReference type="GeneID" id="38782343"/>
<comment type="caution">
    <text evidence="3">The sequence shown here is derived from an EMBL/GenBank/DDBJ whole genome shotgun (WGS) entry which is preliminary data.</text>
</comment>